<comment type="caution">
    <text evidence="3">The sequence shown here is derived from an EMBL/GenBank/DDBJ whole genome shotgun (WGS) entry which is preliminary data.</text>
</comment>
<evidence type="ECO:0000259" key="2">
    <source>
        <dbReference type="Pfam" id="PF16051"/>
    </source>
</evidence>
<feature type="compositionally biased region" description="Low complexity" evidence="1">
    <location>
        <begin position="376"/>
        <end position="385"/>
    </location>
</feature>
<dbReference type="InterPro" id="IPR032050">
    <property type="entry name" value="DUF4797"/>
</dbReference>
<feature type="region of interest" description="Disordered" evidence="1">
    <location>
        <begin position="170"/>
        <end position="192"/>
    </location>
</feature>
<reference evidence="3" key="1">
    <citation type="submission" date="2020-11" db="EMBL/GenBank/DDBJ databases">
        <authorList>
            <person name="Whitehead M."/>
        </authorList>
    </citation>
    <scope>NUCLEOTIDE SEQUENCE</scope>
    <source>
        <strain evidence="3">EGII</strain>
    </source>
</reference>
<evidence type="ECO:0000256" key="1">
    <source>
        <dbReference type="SAM" id="MobiDB-lite"/>
    </source>
</evidence>
<sequence>MHEQCSVQIFCSFAATAGQGYIKKPQHENNGMRRRTAKRFERIRQSDITQYTHYKNNKPKMGTLHVCFTDVPHYTNATSTLAASTLSISNATGRAYALHSAAESDSNTNGTSTTMTLQADLNKDTPPCSLSPGANYSGANSQSPSPRYDRNMSFFQQLSRRFGLLRSGDDPVFTNAEDDSTDSCSSNTSAQPTIQCATGASNTSSSNGGNDSNCHNCNTHLEIGANVKHGHGTSSEHISCTSSETSSTADIEEQQAHTPTTIAKSPTEKERRSSARASFSRLHRRSTSSIRRAFESFTLSTRSLSCSGANHTVTTQQQSNGSSNTPIKSALKYNSNVELNRKSQSSCGGAGSVAFTGFTTSKSASSSHLSASASALTTSSTTLKSSKGKTKPPPQRILRQPVSYTYLKGISGLPTQRVPRSAVCCQYARR</sequence>
<feature type="compositionally biased region" description="Polar residues" evidence="1">
    <location>
        <begin position="132"/>
        <end position="145"/>
    </location>
</feature>
<dbReference type="OrthoDB" id="8197399at2759"/>
<feature type="compositionally biased region" description="Polar residues" evidence="1">
    <location>
        <begin position="232"/>
        <end position="249"/>
    </location>
</feature>
<feature type="region of interest" description="Disordered" evidence="1">
    <location>
        <begin position="119"/>
        <end position="147"/>
    </location>
</feature>
<accession>A0A811V547</accession>
<gene>
    <name evidence="3" type="ORF">CCAP1982_LOCUS14883</name>
</gene>
<dbReference type="Pfam" id="PF16051">
    <property type="entry name" value="DUF4797"/>
    <property type="match status" value="1"/>
</dbReference>
<feature type="region of interest" description="Disordered" evidence="1">
    <location>
        <begin position="228"/>
        <end position="287"/>
    </location>
</feature>
<name>A0A811V547_CERCA</name>
<organism evidence="3 4">
    <name type="scientific">Ceratitis capitata</name>
    <name type="common">Mediterranean fruit fly</name>
    <name type="synonym">Tephritis capitata</name>
    <dbReference type="NCBI Taxonomy" id="7213"/>
    <lineage>
        <taxon>Eukaryota</taxon>
        <taxon>Metazoa</taxon>
        <taxon>Ecdysozoa</taxon>
        <taxon>Arthropoda</taxon>
        <taxon>Hexapoda</taxon>
        <taxon>Insecta</taxon>
        <taxon>Pterygota</taxon>
        <taxon>Neoptera</taxon>
        <taxon>Endopterygota</taxon>
        <taxon>Diptera</taxon>
        <taxon>Brachycera</taxon>
        <taxon>Muscomorpha</taxon>
        <taxon>Tephritoidea</taxon>
        <taxon>Tephritidae</taxon>
        <taxon>Ceratitis</taxon>
        <taxon>Ceratitis</taxon>
    </lineage>
</organism>
<protein>
    <submittedName>
        <fullName evidence="3">(Mediterranean fruit fly) hypothetical protein</fullName>
    </submittedName>
</protein>
<proteinExistence type="predicted"/>
<dbReference type="Proteomes" id="UP000606786">
    <property type="component" value="Unassembled WGS sequence"/>
</dbReference>
<dbReference type="EMBL" id="CAJHJT010000034">
    <property type="protein sequence ID" value="CAD7006569.1"/>
    <property type="molecule type" value="Genomic_DNA"/>
</dbReference>
<keyword evidence="4" id="KW-1185">Reference proteome</keyword>
<evidence type="ECO:0000313" key="3">
    <source>
        <dbReference type="EMBL" id="CAD7006569.1"/>
    </source>
</evidence>
<evidence type="ECO:0000313" key="4">
    <source>
        <dbReference type="Proteomes" id="UP000606786"/>
    </source>
</evidence>
<feature type="region of interest" description="Disordered" evidence="1">
    <location>
        <begin position="376"/>
        <end position="398"/>
    </location>
</feature>
<dbReference type="AlphaFoldDB" id="A0A811V547"/>
<feature type="domain" description="DUF4797" evidence="2">
    <location>
        <begin position="394"/>
        <end position="430"/>
    </location>
</feature>